<evidence type="ECO:0000313" key="3">
    <source>
        <dbReference type="Proteomes" id="UP000297229"/>
    </source>
</evidence>
<accession>A0A4Z1JQH0</accession>
<dbReference type="AlphaFoldDB" id="A0A4Z1JQH0"/>
<comment type="caution">
    <text evidence="2">The sequence shown here is derived from an EMBL/GenBank/DDBJ whole genome shotgun (WGS) entry which is preliminary data.</text>
</comment>
<reference evidence="2 3" key="1">
    <citation type="submission" date="2017-12" db="EMBL/GenBank/DDBJ databases">
        <title>Comparative genomics of Botrytis spp.</title>
        <authorList>
            <person name="Valero-Jimenez C.A."/>
            <person name="Tapia P."/>
            <person name="Veloso J."/>
            <person name="Silva-Moreno E."/>
            <person name="Staats M."/>
            <person name="Valdes J.H."/>
            <person name="Van Kan J.A.L."/>
        </authorList>
    </citation>
    <scope>NUCLEOTIDE SEQUENCE [LARGE SCALE GENOMIC DNA]</scope>
    <source>
        <strain evidence="2 3">Be9601</strain>
    </source>
</reference>
<gene>
    <name evidence="2" type="ORF">BELL_0204g00100</name>
</gene>
<feature type="region of interest" description="Disordered" evidence="1">
    <location>
        <begin position="1"/>
        <end position="24"/>
    </location>
</feature>
<protein>
    <submittedName>
        <fullName evidence="2">Uncharacterized protein</fullName>
    </submittedName>
</protein>
<dbReference type="EMBL" id="PQXM01000203">
    <property type="protein sequence ID" value="TGO75594.1"/>
    <property type="molecule type" value="Genomic_DNA"/>
</dbReference>
<sequence>MSDLDPEWLSKRPLNGPVSSPETVGEKIRVSRELFTMQEPTSSHVPWPIRIATDTSSRLQTYSSAQRFFHSTCFDKQDSSDEN</sequence>
<evidence type="ECO:0000313" key="2">
    <source>
        <dbReference type="EMBL" id="TGO75594.1"/>
    </source>
</evidence>
<organism evidence="2 3">
    <name type="scientific">Botrytis elliptica</name>
    <dbReference type="NCBI Taxonomy" id="278938"/>
    <lineage>
        <taxon>Eukaryota</taxon>
        <taxon>Fungi</taxon>
        <taxon>Dikarya</taxon>
        <taxon>Ascomycota</taxon>
        <taxon>Pezizomycotina</taxon>
        <taxon>Leotiomycetes</taxon>
        <taxon>Helotiales</taxon>
        <taxon>Sclerotiniaceae</taxon>
        <taxon>Botrytis</taxon>
    </lineage>
</organism>
<proteinExistence type="predicted"/>
<dbReference type="Proteomes" id="UP000297229">
    <property type="component" value="Unassembled WGS sequence"/>
</dbReference>
<name>A0A4Z1JQH0_9HELO</name>
<keyword evidence="3" id="KW-1185">Reference proteome</keyword>
<evidence type="ECO:0000256" key="1">
    <source>
        <dbReference type="SAM" id="MobiDB-lite"/>
    </source>
</evidence>